<dbReference type="RefSeq" id="WP_147165779.1">
    <property type="nucleotide sequence ID" value="NZ_VOOR01000003.1"/>
</dbReference>
<dbReference type="InterPro" id="IPR051599">
    <property type="entry name" value="Cell_Envelope_Assoc"/>
</dbReference>
<keyword evidence="1" id="KW-0472">Membrane</keyword>
<dbReference type="PANTHER" id="PTHR30336:SF4">
    <property type="entry name" value="ENVELOPE BIOGENESIS FACTOR ELYC"/>
    <property type="match status" value="1"/>
</dbReference>
<protein>
    <submittedName>
        <fullName evidence="3">YdcF family protein</fullName>
    </submittedName>
</protein>
<evidence type="ECO:0000256" key="1">
    <source>
        <dbReference type="SAM" id="Phobius"/>
    </source>
</evidence>
<feature type="domain" description="DUF218" evidence="2">
    <location>
        <begin position="81"/>
        <end position="246"/>
    </location>
</feature>
<name>A0A5C6S394_9BACT</name>
<keyword evidence="1" id="KW-1133">Transmembrane helix</keyword>
<dbReference type="CDD" id="cd06259">
    <property type="entry name" value="YdcF-like"/>
    <property type="match status" value="1"/>
</dbReference>
<keyword evidence="1" id="KW-0812">Transmembrane</keyword>
<gene>
    <name evidence="3" type="ORF">FRY97_02155</name>
</gene>
<evidence type="ECO:0000313" key="3">
    <source>
        <dbReference type="EMBL" id="TXB68892.1"/>
    </source>
</evidence>
<dbReference type="Gene3D" id="3.40.50.620">
    <property type="entry name" value="HUPs"/>
    <property type="match status" value="1"/>
</dbReference>
<accession>A0A5C6S394</accession>
<comment type="caution">
    <text evidence="3">The sequence shown here is derived from an EMBL/GenBank/DDBJ whole genome shotgun (WGS) entry which is preliminary data.</text>
</comment>
<dbReference type="InterPro" id="IPR014729">
    <property type="entry name" value="Rossmann-like_a/b/a_fold"/>
</dbReference>
<evidence type="ECO:0000313" key="4">
    <source>
        <dbReference type="Proteomes" id="UP000321580"/>
    </source>
</evidence>
<sequence length="256" mass="28969">MFFIFSKLLIFLLRPTTWIATLLVYSWYSGIPKRKGRSLAVALLLFFFFSNAALLNVVVKAWEPETITADQIKRPYPVGILLGGFSNLNITPAHDRYNLSETGNRLVNTLELYHKGKIKKILITGGQGSLTQEHPAEAQAVRPFLETMGVRAEDILLEPRSRNTHENALFSKQLIDSLSIEGPFLLLTSAWHLPRARRCFEKAGMEATPFGVDYMSEGGRISPEKLIVPDAGALHRWERLLKEWIGLLAYRLKGYI</sequence>
<dbReference type="PANTHER" id="PTHR30336">
    <property type="entry name" value="INNER MEMBRANE PROTEIN, PROBABLE PERMEASE"/>
    <property type="match status" value="1"/>
</dbReference>
<proteinExistence type="predicted"/>
<dbReference type="InterPro" id="IPR003848">
    <property type="entry name" value="DUF218"/>
</dbReference>
<dbReference type="EMBL" id="VOOR01000003">
    <property type="protein sequence ID" value="TXB68892.1"/>
    <property type="molecule type" value="Genomic_DNA"/>
</dbReference>
<feature type="transmembrane region" description="Helical" evidence="1">
    <location>
        <begin position="6"/>
        <end position="28"/>
    </location>
</feature>
<dbReference type="Proteomes" id="UP000321580">
    <property type="component" value="Unassembled WGS sequence"/>
</dbReference>
<dbReference type="OrthoDB" id="9782395at2"/>
<feature type="transmembrane region" description="Helical" evidence="1">
    <location>
        <begin position="40"/>
        <end position="62"/>
    </location>
</feature>
<evidence type="ECO:0000259" key="2">
    <source>
        <dbReference type="Pfam" id="PF02698"/>
    </source>
</evidence>
<dbReference type="AlphaFoldDB" id="A0A5C6S394"/>
<dbReference type="GO" id="GO:0043164">
    <property type="term" value="P:Gram-negative-bacterium-type cell wall biogenesis"/>
    <property type="evidence" value="ECO:0007669"/>
    <property type="project" value="TreeGrafter"/>
</dbReference>
<reference evidence="3 4" key="1">
    <citation type="submission" date="2019-08" db="EMBL/GenBank/DDBJ databases">
        <title>Genome of Phaeodactylibacter luteus.</title>
        <authorList>
            <person name="Bowman J.P."/>
        </authorList>
    </citation>
    <scope>NUCLEOTIDE SEQUENCE [LARGE SCALE GENOMIC DNA]</scope>
    <source>
        <strain evidence="3 4">KCTC 42180</strain>
    </source>
</reference>
<keyword evidence="4" id="KW-1185">Reference proteome</keyword>
<dbReference type="GO" id="GO:0005886">
    <property type="term" value="C:plasma membrane"/>
    <property type="evidence" value="ECO:0007669"/>
    <property type="project" value="TreeGrafter"/>
</dbReference>
<dbReference type="GO" id="GO:0000270">
    <property type="term" value="P:peptidoglycan metabolic process"/>
    <property type="evidence" value="ECO:0007669"/>
    <property type="project" value="TreeGrafter"/>
</dbReference>
<organism evidence="3 4">
    <name type="scientific">Phaeodactylibacter luteus</name>
    <dbReference type="NCBI Taxonomy" id="1564516"/>
    <lineage>
        <taxon>Bacteria</taxon>
        <taxon>Pseudomonadati</taxon>
        <taxon>Bacteroidota</taxon>
        <taxon>Saprospiria</taxon>
        <taxon>Saprospirales</taxon>
        <taxon>Haliscomenobacteraceae</taxon>
        <taxon>Phaeodactylibacter</taxon>
    </lineage>
</organism>
<dbReference type="Pfam" id="PF02698">
    <property type="entry name" value="DUF218"/>
    <property type="match status" value="1"/>
</dbReference>